<dbReference type="InterPro" id="IPR051681">
    <property type="entry name" value="Ser/Thr_Kinases-Pseudokinases"/>
</dbReference>
<dbReference type="PROSITE" id="PS50011">
    <property type="entry name" value="PROTEIN_KINASE_DOM"/>
    <property type="match status" value="1"/>
</dbReference>
<protein>
    <submittedName>
        <fullName evidence="3">Mkk2p</fullName>
    </submittedName>
</protein>
<dbReference type="GO" id="GO:0007166">
    <property type="term" value="P:cell surface receptor signaling pathway"/>
    <property type="evidence" value="ECO:0007669"/>
    <property type="project" value="InterPro"/>
</dbReference>
<organism evidence="3 4">
    <name type="scientific">Rhizophagus irregularis (strain DAOM 197198w)</name>
    <name type="common">Glomus intraradices</name>
    <dbReference type="NCBI Taxonomy" id="1432141"/>
    <lineage>
        <taxon>Eukaryota</taxon>
        <taxon>Fungi</taxon>
        <taxon>Fungi incertae sedis</taxon>
        <taxon>Mucoromycota</taxon>
        <taxon>Glomeromycotina</taxon>
        <taxon>Glomeromycetes</taxon>
        <taxon>Glomerales</taxon>
        <taxon>Glomeraceae</taxon>
        <taxon>Rhizophagus</taxon>
    </lineage>
</organism>
<feature type="domain" description="Protein kinase" evidence="2">
    <location>
        <begin position="309"/>
        <end position="588"/>
    </location>
</feature>
<gene>
    <name evidence="3" type="ORF">RirG_176650</name>
</gene>
<feature type="compositionally biased region" description="Basic and acidic residues" evidence="1">
    <location>
        <begin position="13"/>
        <end position="25"/>
    </location>
</feature>
<dbReference type="Pfam" id="PF08238">
    <property type="entry name" value="Sel1"/>
    <property type="match status" value="2"/>
</dbReference>
<dbReference type="InterPro" id="IPR011990">
    <property type="entry name" value="TPR-like_helical_dom_sf"/>
</dbReference>
<dbReference type="SUPFAM" id="SSF81901">
    <property type="entry name" value="HCP-like"/>
    <property type="match status" value="1"/>
</dbReference>
<feature type="region of interest" description="Disordered" evidence="1">
    <location>
        <begin position="1"/>
        <end position="25"/>
    </location>
</feature>
<dbReference type="EMBL" id="JEMT01025846">
    <property type="protein sequence ID" value="EXX60788.1"/>
    <property type="molecule type" value="Genomic_DNA"/>
</dbReference>
<dbReference type="InterPro" id="IPR006597">
    <property type="entry name" value="Sel1-like"/>
</dbReference>
<dbReference type="Pfam" id="PF07714">
    <property type="entry name" value="PK_Tyr_Ser-Thr"/>
    <property type="match status" value="1"/>
</dbReference>
<sequence>MININFNKGKKRQTNDDELKERESKNPRIEINDEDSTMIIDNNSNSYYNDILANPQYYSQERNSLSYKTSQEENELSNDLNRLEIDKVQVLNVARTVIEGTSSVAKNFATFAPFINSFLDIGKEIIALYEKAEHNKELCGFLLKRCNFAMAEVQDLVIRKTEYSDFFSKQENLSLFKGFIDCMKKIKKFIADVSQFNKLKKFLYANSIEENCTRLEQEFEGYMNSLNFSFALRARNEFATMKYDMKQIKDLLFCVYGVSDDKQTQQNYFDGMDLVVERNKEFQNQNKQRKLLDSSEVEESEPLLDGTQYRKTNVYPSKRIGKRTSLDNCDEFCFKEFSNSSSPSGKFSNEQTQIEIRRQVNILKELKNSDHIIRFYGVAKEDKKYYLVTEWMEYGNLHEYYTNYRDSINLEIKIKFALDICRGVAYLHGCKILHHDIQSANILVNELRKVKIANFGLSKKFSDITRNITHNLENIRYMAPEKLLLDNNENNNNDNKKKKVPYDPKCEIYSVGALLWEIAELKKPHSDISSELIVSIRKRVKENYVLPFSSDVPFEWKSVVSRATEYEPEWRIKISDICIELYRLHKKYSSQNSMPPLSPTPTAVTIPSVEEAVREHKSPNGNKRLAWQSFSYHSETDIEAKYWYGYYYYHEEIPELQRISKEERIRIAINIFKETADKGNPSAQLRYGMCLWKGEGVAIDSHEALKYLKLAANQGNSAAMYIIGKAYWNGGNDIEQDKVQGAEYLKIAANNDHPTAKKMCLENNIYYL</sequence>
<reference evidence="3 4" key="1">
    <citation type="submission" date="2014-02" db="EMBL/GenBank/DDBJ databases">
        <title>Single nucleus genome sequencing reveals high similarity among nuclei of an endomycorrhizal fungus.</title>
        <authorList>
            <person name="Lin K."/>
            <person name="Geurts R."/>
            <person name="Zhang Z."/>
            <person name="Limpens E."/>
            <person name="Saunders D.G."/>
            <person name="Mu D."/>
            <person name="Pang E."/>
            <person name="Cao H."/>
            <person name="Cha H."/>
            <person name="Lin T."/>
            <person name="Zhou Q."/>
            <person name="Shang Y."/>
            <person name="Li Y."/>
            <person name="Ivanov S."/>
            <person name="Sharma T."/>
            <person name="Velzen R.V."/>
            <person name="Ruijter N.D."/>
            <person name="Aanen D.K."/>
            <person name="Win J."/>
            <person name="Kamoun S."/>
            <person name="Bisseling T."/>
            <person name="Huang S."/>
        </authorList>
    </citation>
    <scope>NUCLEOTIDE SEQUENCE [LARGE SCALE GENOMIC DNA]</scope>
    <source>
        <strain evidence="4">DAOM197198w</strain>
    </source>
</reference>
<dbReference type="InterPro" id="IPR011009">
    <property type="entry name" value="Kinase-like_dom_sf"/>
</dbReference>
<dbReference type="InterPro" id="IPR000719">
    <property type="entry name" value="Prot_kinase_dom"/>
</dbReference>
<dbReference type="CDD" id="cd21037">
    <property type="entry name" value="MLKL_NTD"/>
    <property type="match status" value="1"/>
</dbReference>
<dbReference type="AlphaFoldDB" id="A0A015M1S6"/>
<name>A0A015M1S6_RHIIW</name>
<dbReference type="Gene3D" id="1.20.930.20">
    <property type="entry name" value="Adaptor protein Cbl, N-terminal domain"/>
    <property type="match status" value="1"/>
</dbReference>
<dbReference type="InterPro" id="IPR036537">
    <property type="entry name" value="Adaptor_Cbl_N_dom_sf"/>
</dbReference>
<accession>A0A015M1S6</accession>
<dbReference type="Gene3D" id="1.25.40.10">
    <property type="entry name" value="Tetratricopeptide repeat domain"/>
    <property type="match status" value="1"/>
</dbReference>
<dbReference type="InterPro" id="IPR001245">
    <property type="entry name" value="Ser-Thr/Tyr_kinase_cat_dom"/>
</dbReference>
<dbReference type="OrthoDB" id="2330119at2759"/>
<dbReference type="PANTHER" id="PTHR44329">
    <property type="entry name" value="SERINE/THREONINE-PROTEIN KINASE TNNI3K-RELATED"/>
    <property type="match status" value="1"/>
</dbReference>
<dbReference type="Proteomes" id="UP000022910">
    <property type="component" value="Unassembled WGS sequence"/>
</dbReference>
<evidence type="ECO:0000259" key="2">
    <source>
        <dbReference type="PROSITE" id="PS50011"/>
    </source>
</evidence>
<evidence type="ECO:0000256" key="1">
    <source>
        <dbReference type="SAM" id="MobiDB-lite"/>
    </source>
</evidence>
<evidence type="ECO:0000313" key="3">
    <source>
        <dbReference type="EMBL" id="EXX60788.1"/>
    </source>
</evidence>
<dbReference type="GO" id="GO:0004674">
    <property type="term" value="F:protein serine/threonine kinase activity"/>
    <property type="evidence" value="ECO:0007669"/>
    <property type="project" value="TreeGrafter"/>
</dbReference>
<dbReference type="Gene3D" id="1.10.510.10">
    <property type="entry name" value="Transferase(Phosphotransferase) domain 1"/>
    <property type="match status" value="1"/>
</dbReference>
<keyword evidence="4" id="KW-1185">Reference proteome</keyword>
<proteinExistence type="predicted"/>
<comment type="caution">
    <text evidence="3">The sequence shown here is derived from an EMBL/GenBank/DDBJ whole genome shotgun (WGS) entry which is preliminary data.</text>
</comment>
<dbReference type="InterPro" id="IPR059179">
    <property type="entry name" value="MLKL-like_MCAfunc"/>
</dbReference>
<dbReference type="GO" id="GO:0005524">
    <property type="term" value="F:ATP binding"/>
    <property type="evidence" value="ECO:0007669"/>
    <property type="project" value="InterPro"/>
</dbReference>
<dbReference type="SUPFAM" id="SSF56112">
    <property type="entry name" value="Protein kinase-like (PK-like)"/>
    <property type="match status" value="1"/>
</dbReference>
<dbReference type="SMART" id="SM00671">
    <property type="entry name" value="SEL1"/>
    <property type="match status" value="2"/>
</dbReference>
<dbReference type="HOGENOM" id="CLU_000288_102_3_1"/>
<evidence type="ECO:0000313" key="4">
    <source>
        <dbReference type="Proteomes" id="UP000022910"/>
    </source>
</evidence>